<organism evidence="5">
    <name type="scientific">marine metagenome</name>
    <dbReference type="NCBI Taxonomy" id="408172"/>
    <lineage>
        <taxon>unclassified sequences</taxon>
        <taxon>metagenomes</taxon>
        <taxon>ecological metagenomes</taxon>
    </lineage>
</organism>
<evidence type="ECO:0000313" key="5">
    <source>
        <dbReference type="EMBL" id="SVA25283.1"/>
    </source>
</evidence>
<feature type="region of interest" description="Disordered" evidence="4">
    <location>
        <begin position="1"/>
        <end position="23"/>
    </location>
</feature>
<dbReference type="AlphaFoldDB" id="A0A381UF49"/>
<evidence type="ECO:0000256" key="4">
    <source>
        <dbReference type="SAM" id="MobiDB-lite"/>
    </source>
</evidence>
<evidence type="ECO:0000256" key="2">
    <source>
        <dbReference type="ARBA" id="ARBA00022723"/>
    </source>
</evidence>
<evidence type="ECO:0000256" key="3">
    <source>
        <dbReference type="ARBA" id="ARBA00023004"/>
    </source>
</evidence>
<dbReference type="SUPFAM" id="SSF54909">
    <property type="entry name" value="Dimeric alpha+beta barrel"/>
    <property type="match status" value="1"/>
</dbReference>
<dbReference type="Gene3D" id="3.30.70.1030">
    <property type="entry name" value="Apc35880, domain 1"/>
    <property type="match status" value="1"/>
</dbReference>
<feature type="compositionally biased region" description="Basic and acidic residues" evidence="4">
    <location>
        <begin position="13"/>
        <end position="23"/>
    </location>
</feature>
<dbReference type="GO" id="GO:0016491">
    <property type="term" value="F:oxidoreductase activity"/>
    <property type="evidence" value="ECO:0007669"/>
    <property type="project" value="InterPro"/>
</dbReference>
<dbReference type="InterPro" id="IPR011008">
    <property type="entry name" value="Dimeric_a/b-barrel"/>
</dbReference>
<dbReference type="Pfam" id="PF06778">
    <property type="entry name" value="Chlor_dismutase"/>
    <property type="match status" value="1"/>
</dbReference>
<dbReference type="EMBL" id="UINC01006070">
    <property type="protein sequence ID" value="SVA25283.1"/>
    <property type="molecule type" value="Genomic_DNA"/>
</dbReference>
<dbReference type="GO" id="GO:0046872">
    <property type="term" value="F:metal ion binding"/>
    <property type="evidence" value="ECO:0007669"/>
    <property type="project" value="UniProtKB-KW"/>
</dbReference>
<name>A0A381UF49_9ZZZZ</name>
<dbReference type="GO" id="GO:0020037">
    <property type="term" value="F:heme binding"/>
    <property type="evidence" value="ECO:0007669"/>
    <property type="project" value="InterPro"/>
</dbReference>
<reference evidence="5" key="1">
    <citation type="submission" date="2018-05" db="EMBL/GenBank/DDBJ databases">
        <authorList>
            <person name="Lanie J.A."/>
            <person name="Ng W.-L."/>
            <person name="Kazmierczak K.M."/>
            <person name="Andrzejewski T.M."/>
            <person name="Davidsen T.M."/>
            <person name="Wayne K.J."/>
            <person name="Tettelin H."/>
            <person name="Glass J.I."/>
            <person name="Rusch D."/>
            <person name="Podicherti R."/>
            <person name="Tsui H.-C.T."/>
            <person name="Winkler M.E."/>
        </authorList>
    </citation>
    <scope>NUCLEOTIDE SEQUENCE</scope>
</reference>
<evidence type="ECO:0000256" key="1">
    <source>
        <dbReference type="ARBA" id="ARBA00022617"/>
    </source>
</evidence>
<keyword evidence="2" id="KW-0479">Metal-binding</keyword>
<gene>
    <name evidence="5" type="ORF">METZ01_LOCUS78137</name>
</gene>
<dbReference type="InterPro" id="IPR010644">
    <property type="entry name" value="ChdC/CLD"/>
</dbReference>
<evidence type="ECO:0008006" key="6">
    <source>
        <dbReference type="Google" id="ProtNLM"/>
    </source>
</evidence>
<proteinExistence type="predicted"/>
<keyword evidence="1" id="KW-0349">Heme</keyword>
<protein>
    <recommendedName>
        <fullName evidence="6">Chlorite dismutase family protein</fullName>
    </recommendedName>
</protein>
<accession>A0A381UF49</accession>
<keyword evidence="3" id="KW-0408">Iron</keyword>
<sequence length="251" mass="28001">MSASDSSKKNTGHHVDLGERGTDKNGDSISLDRRLFMKFTAFGTCADPTPAIKALENLGADGALYLDVNDPQGIGILIMSENPDYFVTNLRRTLNEPPFSNMCCKSEFEMLGRTYSIGYETDLVETLFARPQQRITNPDLRWAVWYPLRRAKNFETLSVNHKRRILAEHGTLGKRFGSAGLASDIRLACHGLDKNDNDFIVGLLGENLHPLSAVIQEMRGTEQTSQYLDSLGPFFVGKVAWQSKQAKTKKI</sequence>